<dbReference type="Proteomes" id="UP000026915">
    <property type="component" value="Chromosome 3"/>
</dbReference>
<accession>A0A061FTX5</accession>
<dbReference type="HOGENOM" id="CLU_2376993_0_0_1"/>
<dbReference type="EMBL" id="CM001881">
    <property type="protein sequence ID" value="EOY20915.1"/>
    <property type="molecule type" value="Genomic_DNA"/>
</dbReference>
<dbReference type="SUPFAM" id="SSF55957">
    <property type="entry name" value="Phosphoglucomutase, C-terminal domain"/>
    <property type="match status" value="1"/>
</dbReference>
<dbReference type="InParanoid" id="A0A061FTX5"/>
<evidence type="ECO:0000313" key="2">
    <source>
        <dbReference type="Proteomes" id="UP000026915"/>
    </source>
</evidence>
<sequence>MEIMSFNFADDFAYTDPVDGSVASKQHDMDAQVALKPLIDLALSVSMLKDFTAMEEPTGYSHHIIKFMYNYLLMNYIYRRISKSTLSPTVTISII</sequence>
<dbReference type="GO" id="GO:0016868">
    <property type="term" value="F:intramolecular phosphotransferase activity"/>
    <property type="evidence" value="ECO:0007669"/>
    <property type="project" value="InterPro"/>
</dbReference>
<dbReference type="Gene3D" id="3.30.310.50">
    <property type="entry name" value="Alpha-D-phosphohexomutase, C-terminal domain"/>
    <property type="match status" value="1"/>
</dbReference>
<organism evidence="1 2">
    <name type="scientific">Theobroma cacao</name>
    <name type="common">Cacao</name>
    <name type="synonym">Cocoa</name>
    <dbReference type="NCBI Taxonomy" id="3641"/>
    <lineage>
        <taxon>Eukaryota</taxon>
        <taxon>Viridiplantae</taxon>
        <taxon>Streptophyta</taxon>
        <taxon>Embryophyta</taxon>
        <taxon>Tracheophyta</taxon>
        <taxon>Spermatophyta</taxon>
        <taxon>Magnoliopsida</taxon>
        <taxon>eudicotyledons</taxon>
        <taxon>Gunneridae</taxon>
        <taxon>Pentapetalae</taxon>
        <taxon>rosids</taxon>
        <taxon>malvids</taxon>
        <taxon>Malvales</taxon>
        <taxon>Malvaceae</taxon>
        <taxon>Byttnerioideae</taxon>
        <taxon>Theobroma</taxon>
    </lineage>
</organism>
<protein>
    <submittedName>
        <fullName evidence="1">Uncharacterized protein</fullName>
    </submittedName>
</protein>
<keyword evidence="2" id="KW-1185">Reference proteome</keyword>
<reference evidence="1 2" key="1">
    <citation type="journal article" date="2013" name="Genome Biol.">
        <title>The genome sequence of the most widely cultivated cacao type and its use to identify candidate genes regulating pod color.</title>
        <authorList>
            <person name="Motamayor J.C."/>
            <person name="Mockaitis K."/>
            <person name="Schmutz J."/>
            <person name="Haiminen N."/>
            <person name="Iii D.L."/>
            <person name="Cornejo O."/>
            <person name="Findley S.D."/>
            <person name="Zheng P."/>
            <person name="Utro F."/>
            <person name="Royaert S."/>
            <person name="Saski C."/>
            <person name="Jenkins J."/>
            <person name="Podicheti R."/>
            <person name="Zhao M."/>
            <person name="Scheffler B.E."/>
            <person name="Stack J.C."/>
            <person name="Feltus F.A."/>
            <person name="Mustiga G.M."/>
            <person name="Amores F."/>
            <person name="Phillips W."/>
            <person name="Marelli J.P."/>
            <person name="May G.D."/>
            <person name="Shapiro H."/>
            <person name="Ma J."/>
            <person name="Bustamante C.D."/>
            <person name="Schnell R.J."/>
            <person name="Main D."/>
            <person name="Gilbert D."/>
            <person name="Parida L."/>
            <person name="Kuhn D.N."/>
        </authorList>
    </citation>
    <scope>NUCLEOTIDE SEQUENCE [LARGE SCALE GENOMIC DNA]</scope>
    <source>
        <strain evidence="2">cv. Matina 1-6</strain>
    </source>
</reference>
<dbReference type="STRING" id="3641.A0A061FTX5"/>
<dbReference type="InterPro" id="IPR036900">
    <property type="entry name" value="A-D-PHexomutase_C_sf"/>
</dbReference>
<evidence type="ECO:0000313" key="1">
    <source>
        <dbReference type="EMBL" id="EOY20915.1"/>
    </source>
</evidence>
<dbReference type="AlphaFoldDB" id="A0A061FTX5"/>
<dbReference type="Gramene" id="EOY20915">
    <property type="protein sequence ID" value="EOY20915"/>
    <property type="gene ID" value="TCM_012241"/>
</dbReference>
<proteinExistence type="predicted"/>
<name>A0A061FTX5_THECC</name>
<dbReference type="eggNOG" id="KOG0625">
    <property type="taxonomic scope" value="Eukaryota"/>
</dbReference>
<gene>
    <name evidence="1" type="ORF">TCM_012241</name>
</gene>